<evidence type="ECO:0000313" key="1">
    <source>
        <dbReference type="EMBL" id="ENZ05851.1"/>
    </source>
</evidence>
<comment type="caution">
    <text evidence="1">The sequence shown here is derived from an EMBL/GenBank/DDBJ whole genome shotgun (WGS) entry which is preliminary data.</text>
</comment>
<gene>
    <name evidence="1" type="ORF">HMPREF1090_05524</name>
</gene>
<sequence>MKDGFPKELIQHIVEGIQMYAKHNGYTKLDKVILYKLEPGVMTVLLVVNGYEHELDLDGFDDETDEERQLRRGWQCENDSIYEEYWDELEKSFSCDGIQVICDEISKLINVSQVTYEEE</sequence>
<name>A0A0E2H2N9_9FIRM</name>
<dbReference type="HOGENOM" id="CLU_2057302_0_0_9"/>
<organism evidence="1 2">
    <name type="scientific">[Clostridium] clostridioforme 90A8</name>
    <dbReference type="NCBI Taxonomy" id="999408"/>
    <lineage>
        <taxon>Bacteria</taxon>
        <taxon>Bacillati</taxon>
        <taxon>Bacillota</taxon>
        <taxon>Clostridia</taxon>
        <taxon>Lachnospirales</taxon>
        <taxon>Lachnospiraceae</taxon>
        <taxon>Enterocloster</taxon>
    </lineage>
</organism>
<protein>
    <submittedName>
        <fullName evidence="1">Uncharacterized protein</fullName>
    </submittedName>
</protein>
<dbReference type="Proteomes" id="UP000013085">
    <property type="component" value="Unassembled WGS sequence"/>
</dbReference>
<reference evidence="1 2" key="1">
    <citation type="submission" date="2013-01" db="EMBL/GenBank/DDBJ databases">
        <title>The Genome Sequence of Clostridium clostridioforme 90A8.</title>
        <authorList>
            <consortium name="The Broad Institute Genome Sequencing Platform"/>
            <person name="Earl A."/>
            <person name="Ward D."/>
            <person name="Feldgarden M."/>
            <person name="Gevers D."/>
            <person name="Courvalin P."/>
            <person name="Lambert T."/>
            <person name="Walker B."/>
            <person name="Young S.K."/>
            <person name="Zeng Q."/>
            <person name="Gargeya S."/>
            <person name="Fitzgerald M."/>
            <person name="Haas B."/>
            <person name="Abouelleil A."/>
            <person name="Alvarado L."/>
            <person name="Arachchi H.M."/>
            <person name="Berlin A.M."/>
            <person name="Chapman S.B."/>
            <person name="Dewar J."/>
            <person name="Goldberg J."/>
            <person name="Griggs A."/>
            <person name="Gujja S."/>
            <person name="Hansen M."/>
            <person name="Howarth C."/>
            <person name="Imamovic A."/>
            <person name="Larimer J."/>
            <person name="McCowan C."/>
            <person name="Murphy C."/>
            <person name="Neiman D."/>
            <person name="Pearson M."/>
            <person name="Priest M."/>
            <person name="Roberts A."/>
            <person name="Saif S."/>
            <person name="Shea T."/>
            <person name="Sisk P."/>
            <person name="Sykes S."/>
            <person name="Wortman J."/>
            <person name="Nusbaum C."/>
            <person name="Birren B."/>
        </authorList>
    </citation>
    <scope>NUCLEOTIDE SEQUENCE [LARGE SCALE GENOMIC DNA]</scope>
    <source>
        <strain evidence="1 2">90A8</strain>
    </source>
</reference>
<dbReference type="PATRIC" id="fig|999408.3.peg.5921"/>
<proteinExistence type="predicted"/>
<dbReference type="GeneID" id="57959985"/>
<evidence type="ECO:0000313" key="2">
    <source>
        <dbReference type="Proteomes" id="UP000013085"/>
    </source>
</evidence>
<accession>A0A0E2H2N9</accession>
<dbReference type="AlphaFoldDB" id="A0A0E2H2N9"/>
<dbReference type="EMBL" id="AGYR01000077">
    <property type="protein sequence ID" value="ENZ05851.1"/>
    <property type="molecule type" value="Genomic_DNA"/>
</dbReference>
<dbReference type="RefSeq" id="WP_002583477.1">
    <property type="nucleotide sequence ID" value="NZ_KB850999.1"/>
</dbReference>